<evidence type="ECO:0000313" key="2">
    <source>
        <dbReference type="Proteomes" id="UP000823638"/>
    </source>
</evidence>
<accession>A0A9D9N1T4</accession>
<gene>
    <name evidence="1" type="ORF">IAA81_02365</name>
</gene>
<protein>
    <submittedName>
        <fullName evidence="1">Uncharacterized protein</fullName>
    </submittedName>
</protein>
<organism evidence="1 2">
    <name type="scientific">Candidatus Gallitreponema excrementavium</name>
    <dbReference type="NCBI Taxonomy" id="2840840"/>
    <lineage>
        <taxon>Bacteria</taxon>
        <taxon>Pseudomonadati</taxon>
        <taxon>Spirochaetota</taxon>
        <taxon>Spirochaetia</taxon>
        <taxon>Spirochaetales</taxon>
        <taxon>Candidatus Gallitreponema</taxon>
    </lineage>
</organism>
<dbReference type="Proteomes" id="UP000823638">
    <property type="component" value="Unassembled WGS sequence"/>
</dbReference>
<dbReference type="EMBL" id="JADIMM010000025">
    <property type="protein sequence ID" value="MBO8457055.1"/>
    <property type="molecule type" value="Genomic_DNA"/>
</dbReference>
<reference evidence="1" key="1">
    <citation type="submission" date="2020-10" db="EMBL/GenBank/DDBJ databases">
        <authorList>
            <person name="Gilroy R."/>
        </authorList>
    </citation>
    <scope>NUCLEOTIDE SEQUENCE</scope>
    <source>
        <strain evidence="1">10532</strain>
    </source>
</reference>
<evidence type="ECO:0000313" key="1">
    <source>
        <dbReference type="EMBL" id="MBO8457055.1"/>
    </source>
</evidence>
<name>A0A9D9N1T4_9SPIR</name>
<dbReference type="AlphaFoldDB" id="A0A9D9N1T4"/>
<comment type="caution">
    <text evidence="1">The sequence shown here is derived from an EMBL/GenBank/DDBJ whole genome shotgun (WGS) entry which is preliminary data.</text>
</comment>
<sequence length="367" mass="42599">MYENIMTYAVNRDSNSNYREINTLIKENIENGTMPFLNKPLPPDMNIITGKTRMDVNKQKIALKAAAIGAGSTMWIYGADAAQLGLELKTNNPVEFRNAVKKNPNFNCKPIVMQNARERFSDIKLLEKSDTLSESLCIDCQCAYLLDQFTDKSVQRLFTEKITENKLPYAAFMAKEIIKNRTEYNSGKKAMEQTRLIKQNLFLNLQKKSPVFQEIINTRNNYLKDYLPEQKVVFDFYYKYYNEQQAGGENLYNFSREQKNDVIKSLQGLLQKIDASKGEKNEKKIEGIITRTIFDAYSFSQRLTHYNFSLEPIYSRDEQLKRDANRRIPAAMEKTAQSQNKTVLTDLTKEKYKRRSFSMHVGENQGM</sequence>
<reference evidence="1" key="2">
    <citation type="journal article" date="2021" name="PeerJ">
        <title>Extensive microbial diversity within the chicken gut microbiome revealed by metagenomics and culture.</title>
        <authorList>
            <person name="Gilroy R."/>
            <person name="Ravi A."/>
            <person name="Getino M."/>
            <person name="Pursley I."/>
            <person name="Horton D.L."/>
            <person name="Alikhan N.F."/>
            <person name="Baker D."/>
            <person name="Gharbi K."/>
            <person name="Hall N."/>
            <person name="Watson M."/>
            <person name="Adriaenssens E.M."/>
            <person name="Foster-Nyarko E."/>
            <person name="Jarju S."/>
            <person name="Secka A."/>
            <person name="Antonio M."/>
            <person name="Oren A."/>
            <person name="Chaudhuri R.R."/>
            <person name="La Ragione R."/>
            <person name="Hildebrand F."/>
            <person name="Pallen M.J."/>
        </authorList>
    </citation>
    <scope>NUCLEOTIDE SEQUENCE</scope>
    <source>
        <strain evidence="1">10532</strain>
    </source>
</reference>
<proteinExistence type="predicted"/>